<reference evidence="1 3" key="1">
    <citation type="submission" date="2016-02" db="EMBL/GenBank/DDBJ databases">
        <authorList>
            <person name="Wen L."/>
            <person name="He K."/>
            <person name="Yang H."/>
        </authorList>
    </citation>
    <scope>NUCLEOTIDE SEQUENCE [LARGE SCALE GENOMIC DNA]</scope>
    <source>
        <strain evidence="1">Trichococcus_R210</strain>
    </source>
</reference>
<evidence type="ECO:0000313" key="2">
    <source>
        <dbReference type="EMBL" id="SEJ95731.1"/>
    </source>
</evidence>
<proteinExistence type="predicted"/>
<evidence type="ECO:0000313" key="4">
    <source>
        <dbReference type="Proteomes" id="UP000199280"/>
    </source>
</evidence>
<evidence type="ECO:0000313" key="3">
    <source>
        <dbReference type="Proteomes" id="UP000076878"/>
    </source>
</evidence>
<dbReference type="OrthoDB" id="2167321at2"/>
<dbReference type="AlphaFoldDB" id="A0A143Z845"/>
<organism evidence="1 3">
    <name type="scientific">Trichococcus ilyis</name>
    <dbReference type="NCBI Taxonomy" id="640938"/>
    <lineage>
        <taxon>Bacteria</taxon>
        <taxon>Bacillati</taxon>
        <taxon>Bacillota</taxon>
        <taxon>Bacilli</taxon>
        <taxon>Lactobacillales</taxon>
        <taxon>Carnobacteriaceae</taxon>
        <taxon>Trichococcus</taxon>
    </lineage>
</organism>
<dbReference type="Proteomes" id="UP000199280">
    <property type="component" value="Unassembled WGS sequence"/>
</dbReference>
<protein>
    <submittedName>
        <fullName evidence="1">Uncharacterized protein</fullName>
    </submittedName>
</protein>
<gene>
    <name evidence="2" type="ORF">SAMN05216375_1468</name>
    <name evidence="1" type="ORF">TR210_2924</name>
</gene>
<keyword evidence="4" id="KW-1185">Reference proteome</keyword>
<dbReference type="EMBL" id="FNYT01000046">
    <property type="protein sequence ID" value="SEJ95731.1"/>
    <property type="molecule type" value="Genomic_DNA"/>
</dbReference>
<reference evidence="2 4" key="2">
    <citation type="submission" date="2016-10" db="EMBL/GenBank/DDBJ databases">
        <authorList>
            <person name="Varghese N."/>
            <person name="Submissions S."/>
        </authorList>
    </citation>
    <scope>NUCLEOTIDE SEQUENCE [LARGE SCALE GENOMIC DNA]</scope>
    <source>
        <strain evidence="2 4">DSM 22150</strain>
    </source>
</reference>
<dbReference type="Proteomes" id="UP000076878">
    <property type="component" value="Unassembled WGS sequence"/>
</dbReference>
<dbReference type="EMBL" id="FJNB01000036">
    <property type="protein sequence ID" value="CZR10433.1"/>
    <property type="molecule type" value="Genomic_DNA"/>
</dbReference>
<sequence>MFHLKMVAPYCGVSRYDRNFFLYYLNTDENLRREYVFNTDKDADDFNKALENLTAFMRGIPGRKKEVYHQAFLDLLLKDVDHKLSVRTNPGGPTAAASAIPSALLSAFEKRLS</sequence>
<accession>A0A143Z845</accession>
<dbReference type="RefSeq" id="WP_068624964.1">
    <property type="nucleotide sequence ID" value="NZ_FJNB01000036.1"/>
</dbReference>
<name>A0A143Z845_9LACT</name>
<evidence type="ECO:0000313" key="1">
    <source>
        <dbReference type="EMBL" id="CZR10433.1"/>
    </source>
</evidence>